<dbReference type="PANTHER" id="PTHR31817:SF0">
    <property type="entry name" value="CHROMOSOME UNDETERMINED SCAFFOLD_67, WHOLE GENOME SHOTGUN SEQUENCE"/>
    <property type="match status" value="1"/>
</dbReference>
<proteinExistence type="predicted"/>
<reference evidence="6" key="1">
    <citation type="submission" date="2017-11" db="EMBL/GenBank/DDBJ databases">
        <authorList>
            <person name="Kuznetsova I."/>
            <person name="Sazanova A."/>
            <person name="Chirak E."/>
            <person name="Safronova V."/>
            <person name="Willems A."/>
        </authorList>
    </citation>
    <scope>NUCLEOTIDE SEQUENCE [LARGE SCALE GENOMIC DNA]</scope>
    <source>
        <strain evidence="6">STM 196</strain>
    </source>
</reference>
<dbReference type="AlphaFoldDB" id="A0A2P7BVB6"/>
<keyword evidence="3" id="KW-0378">Hydrolase</keyword>
<evidence type="ECO:0000256" key="2">
    <source>
        <dbReference type="ARBA" id="ARBA00022670"/>
    </source>
</evidence>
<gene>
    <name evidence="5" type="ORF">CU102_04950</name>
</gene>
<evidence type="ECO:0000256" key="1">
    <source>
        <dbReference type="ARBA" id="ARBA00001947"/>
    </source>
</evidence>
<evidence type="ECO:0000313" key="5">
    <source>
        <dbReference type="EMBL" id="PSH70413.1"/>
    </source>
</evidence>
<evidence type="ECO:0000313" key="6">
    <source>
        <dbReference type="Proteomes" id="UP000241444"/>
    </source>
</evidence>
<sequence>MSKTQTNNRRAVAVELSAIEEALASIDVGKSVRCDLENGGRLHIDRALPFLCVSVSDGRDNVAFDVASANASYLIASDLDFAVPIIEAIGDAMMKRFGAFVVLDVGELEKDRLLSDDAPYLPPFEITLSATDETATQAALAGFASGIGSVEAKFRSPRLDRLRAVDDPHARLAARLTGIPCITIRFAPIYRVPGSDSVYPELRERMVANTFDAGLQAVAAFLKAMRIFSLPTHRALGRRAFVDAVERADRSVDDIATTFDFLLAVTPINAEAAWQDFKANGFKCPPRLLYRPLTVQVDVEKKKLFSIAFDRLEDPVLSNLYREKQQELDLQLSMLSARESPRFMEFSRVLYGRVEPGLLHAAKDILIKTVDRRTEIVGDSRHDGSVDCYVIEQAARAMIEIYRKQYSGFEATVELRDDLPAGLMVSGARLLISRRTNMTRRRMTALLNHEVGVHLLTYFNGSAQGLRLFRTGLAGYEGVQEGLAVFAEYLVGGMTTARLRLIAARVVACAAMLDGASFQEMFHTLVRDYGFGEIDAFNLTLRLCRGGGLAKDAIYLRGLLEVLNHLRNGGALDPFWMGKIAASHFVVMEELNSRGLLRAPEIRPAFLSDPQALERLAKARAGLLPVEMIASSQL</sequence>
<dbReference type="InterPro" id="IPR012548">
    <property type="entry name" value="MATCAP"/>
</dbReference>
<keyword evidence="2" id="KW-0645">Protease</keyword>
<dbReference type="GO" id="GO:0006508">
    <property type="term" value="P:proteolysis"/>
    <property type="evidence" value="ECO:0007669"/>
    <property type="project" value="UniProtKB-KW"/>
</dbReference>
<dbReference type="Pfam" id="PF08014">
    <property type="entry name" value="MATCAP"/>
    <property type="match status" value="1"/>
</dbReference>
<dbReference type="GO" id="GO:0080164">
    <property type="term" value="P:regulation of nitric oxide metabolic process"/>
    <property type="evidence" value="ECO:0007669"/>
    <property type="project" value="TreeGrafter"/>
</dbReference>
<keyword evidence="6" id="KW-1185">Reference proteome</keyword>
<dbReference type="RefSeq" id="WP_106709889.1">
    <property type="nucleotide sequence ID" value="NZ_PGGO01000002.1"/>
</dbReference>
<comment type="cofactor">
    <cofactor evidence="1">
        <name>Zn(2+)</name>
        <dbReference type="ChEBI" id="CHEBI:29105"/>
    </cofactor>
</comment>
<organism evidence="5 6">
    <name type="scientific">Phyllobacterium brassicacearum</name>
    <dbReference type="NCBI Taxonomy" id="314235"/>
    <lineage>
        <taxon>Bacteria</taxon>
        <taxon>Pseudomonadati</taxon>
        <taxon>Pseudomonadota</taxon>
        <taxon>Alphaproteobacteria</taxon>
        <taxon>Hyphomicrobiales</taxon>
        <taxon>Phyllobacteriaceae</taxon>
        <taxon>Phyllobacterium</taxon>
    </lineage>
</organism>
<dbReference type="OrthoDB" id="9785840at2"/>
<evidence type="ECO:0000256" key="3">
    <source>
        <dbReference type="ARBA" id="ARBA00022801"/>
    </source>
</evidence>
<comment type="caution">
    <text evidence="5">The sequence shown here is derived from an EMBL/GenBank/DDBJ whole genome shotgun (WGS) entry which is preliminary data.</text>
</comment>
<dbReference type="SMART" id="SM01154">
    <property type="entry name" value="DUF1704"/>
    <property type="match status" value="1"/>
</dbReference>
<evidence type="ECO:0000256" key="4">
    <source>
        <dbReference type="ARBA" id="ARBA00023049"/>
    </source>
</evidence>
<dbReference type="PANTHER" id="PTHR31817">
    <property type="match status" value="1"/>
</dbReference>
<protein>
    <submittedName>
        <fullName evidence="5">Flavohemoglobin expression-modulating QEGLA motif protein</fullName>
    </submittedName>
</protein>
<dbReference type="NCBIfam" id="TIGR02421">
    <property type="entry name" value="QEGLA"/>
    <property type="match status" value="1"/>
</dbReference>
<dbReference type="GO" id="GO:0008237">
    <property type="term" value="F:metallopeptidase activity"/>
    <property type="evidence" value="ECO:0007669"/>
    <property type="project" value="UniProtKB-KW"/>
</dbReference>
<dbReference type="InterPro" id="IPR012656">
    <property type="entry name" value="CHP02421_QEGLA"/>
</dbReference>
<accession>A0A2P7BVB6</accession>
<dbReference type="EMBL" id="PGGO01000002">
    <property type="protein sequence ID" value="PSH70413.1"/>
    <property type="molecule type" value="Genomic_DNA"/>
</dbReference>
<name>A0A2P7BVB6_9HYPH</name>
<keyword evidence="4" id="KW-0482">Metalloprotease</keyword>
<dbReference type="Proteomes" id="UP000241444">
    <property type="component" value="Unassembled WGS sequence"/>
</dbReference>